<dbReference type="PRINTS" id="PR00739">
    <property type="entry name" value="GLHYDRLASE26"/>
</dbReference>
<keyword evidence="7" id="KW-1185">Reference proteome</keyword>
<evidence type="ECO:0000313" key="6">
    <source>
        <dbReference type="EMBL" id="MFD2598458.1"/>
    </source>
</evidence>
<dbReference type="PROSITE" id="PS51764">
    <property type="entry name" value="GH26"/>
    <property type="match status" value="1"/>
</dbReference>
<feature type="active site" description="Proton donor" evidence="4">
    <location>
        <position position="223"/>
    </location>
</feature>
<keyword evidence="2 4" id="KW-0378">Hydrolase</keyword>
<keyword evidence="3 4" id="KW-0326">Glycosidase</keyword>
<evidence type="ECO:0000256" key="3">
    <source>
        <dbReference type="ARBA" id="ARBA00023295"/>
    </source>
</evidence>
<evidence type="ECO:0000313" key="7">
    <source>
        <dbReference type="Proteomes" id="UP001597393"/>
    </source>
</evidence>
<proteinExistence type="inferred from homology"/>
<evidence type="ECO:0000259" key="5">
    <source>
        <dbReference type="PROSITE" id="PS51764"/>
    </source>
</evidence>
<reference evidence="7" key="1">
    <citation type="journal article" date="2019" name="Int. J. Syst. Evol. Microbiol.">
        <title>The Global Catalogue of Microorganisms (GCM) 10K type strain sequencing project: providing services to taxonomists for standard genome sequencing and annotation.</title>
        <authorList>
            <consortium name="The Broad Institute Genomics Platform"/>
            <consortium name="The Broad Institute Genome Sequencing Center for Infectious Disease"/>
            <person name="Wu L."/>
            <person name="Ma J."/>
        </authorList>
    </citation>
    <scope>NUCLEOTIDE SEQUENCE [LARGE SCALE GENOMIC DNA]</scope>
    <source>
        <strain evidence="7">KCTC 42248</strain>
    </source>
</reference>
<organism evidence="6 7">
    <name type="scientific">Sphingobacterium corticis</name>
    <dbReference type="NCBI Taxonomy" id="1812823"/>
    <lineage>
        <taxon>Bacteria</taxon>
        <taxon>Pseudomonadati</taxon>
        <taxon>Bacteroidota</taxon>
        <taxon>Sphingobacteriia</taxon>
        <taxon>Sphingobacteriales</taxon>
        <taxon>Sphingobacteriaceae</taxon>
        <taxon>Sphingobacterium</taxon>
    </lineage>
</organism>
<dbReference type="GO" id="GO:0016787">
    <property type="term" value="F:hydrolase activity"/>
    <property type="evidence" value="ECO:0007669"/>
    <property type="project" value="UniProtKB-KW"/>
</dbReference>
<comment type="caution">
    <text evidence="6">The sequence shown here is derived from an EMBL/GenBank/DDBJ whole genome shotgun (WGS) entry which is preliminary data.</text>
</comment>
<gene>
    <name evidence="6" type="ORF">ACFSQ3_05785</name>
</gene>
<dbReference type="SUPFAM" id="SSF51445">
    <property type="entry name" value="(Trans)glycosidases"/>
    <property type="match status" value="1"/>
</dbReference>
<evidence type="ECO:0000256" key="1">
    <source>
        <dbReference type="ARBA" id="ARBA00007754"/>
    </source>
</evidence>
<accession>A0ABW5NIH3</accession>
<feature type="domain" description="GH26" evidence="5">
    <location>
        <begin position="73"/>
        <end position="391"/>
    </location>
</feature>
<protein>
    <submittedName>
        <fullName evidence="6">Glycoside hydrolase family 26 protein</fullName>
    </submittedName>
</protein>
<feature type="active site" description="Nucleophile" evidence="4">
    <location>
        <position position="337"/>
    </location>
</feature>
<dbReference type="PANTHER" id="PTHR40079:SF4">
    <property type="entry name" value="GH26 DOMAIN-CONTAINING PROTEIN-RELATED"/>
    <property type="match status" value="1"/>
</dbReference>
<dbReference type="EMBL" id="JBHUMA010000004">
    <property type="protein sequence ID" value="MFD2598458.1"/>
    <property type="molecule type" value="Genomic_DNA"/>
</dbReference>
<sequence>MFSFCSKSDTAPNSLPAIAALNADWQTLTPKAIVANEAYEGELYIPYSGGNGATYSEGESIASTGVTGLSAKLKAGELKNGLGHLSFAINGTPSAAGNATFTLSFGGQTQTIVLPIQETANAATPFFWGFFDDAGTPTSFYEGLGTKPSTHMMFDGWYADGDRTFPTSFCQQADANGFTPFVTLEPFMGMDEILSGKYDADLTAYANAIKAFGKPILFRFAHEFNGDWYPWSVMNDQVVPAATYVKGFKYVHDKLTQAGATNLVWIWAPNNENGGKNPQTLDTYYPGDAFVDIIGMDGYNFGTSQDWSKWGSFSQTFGNLYKWIETNHPDKPILIAEMGCSSEGGDKVAWINDMFLQLQRNFPKIMSIVWFNIDKETDWRFHENDATKRAFMNGVSAPRVQYDRSFGGIVK</sequence>
<evidence type="ECO:0000256" key="4">
    <source>
        <dbReference type="PROSITE-ProRule" id="PRU01100"/>
    </source>
</evidence>
<dbReference type="InterPro" id="IPR022790">
    <property type="entry name" value="GH26_dom"/>
</dbReference>
<comment type="similarity">
    <text evidence="1 4">Belongs to the glycosyl hydrolase 26 family.</text>
</comment>
<dbReference type="Gene3D" id="3.20.20.80">
    <property type="entry name" value="Glycosidases"/>
    <property type="match status" value="1"/>
</dbReference>
<dbReference type="InterPro" id="IPR000805">
    <property type="entry name" value="Glyco_hydro_26"/>
</dbReference>
<name>A0ABW5NIH3_9SPHI</name>
<dbReference type="InterPro" id="IPR017853">
    <property type="entry name" value="GH"/>
</dbReference>
<dbReference type="PANTHER" id="PTHR40079">
    <property type="entry name" value="MANNAN ENDO-1,4-BETA-MANNOSIDASE E-RELATED"/>
    <property type="match status" value="1"/>
</dbReference>
<dbReference type="Proteomes" id="UP001597393">
    <property type="component" value="Unassembled WGS sequence"/>
</dbReference>
<evidence type="ECO:0000256" key="2">
    <source>
        <dbReference type="ARBA" id="ARBA00022801"/>
    </source>
</evidence>
<dbReference type="Pfam" id="PF02156">
    <property type="entry name" value="Glyco_hydro_26"/>
    <property type="match status" value="1"/>
</dbReference>